<evidence type="ECO:0000313" key="1">
    <source>
        <dbReference type="EMBL" id="PWB87893.1"/>
    </source>
</evidence>
<keyword evidence="1" id="KW-0378">Hydrolase</keyword>
<reference evidence="1 2" key="1">
    <citation type="submission" date="2017-03" db="EMBL/GenBank/DDBJ databases">
        <title>Genome sequence of Methanobrevibacter thaueri.</title>
        <authorList>
            <person name="Poehlein A."/>
            <person name="Seedorf H."/>
            <person name="Daniel R."/>
        </authorList>
    </citation>
    <scope>NUCLEOTIDE SEQUENCE [LARGE SCALE GENOMIC DNA]</scope>
    <source>
        <strain evidence="1 2">DSM 11995</strain>
    </source>
</reference>
<dbReference type="Proteomes" id="UP000251717">
    <property type="component" value="Unassembled WGS sequence"/>
</dbReference>
<name>A0A315XPI8_9EURY</name>
<dbReference type="SUPFAM" id="SSF56219">
    <property type="entry name" value="DNase I-like"/>
    <property type="match status" value="1"/>
</dbReference>
<dbReference type="GO" id="GO:0004527">
    <property type="term" value="F:exonuclease activity"/>
    <property type="evidence" value="ECO:0007669"/>
    <property type="project" value="UniProtKB-KW"/>
</dbReference>
<sequence length="241" mass="28027">MKIVSWNCASKFREKYTSIIEEDADIYVICECEDPARAKVEEYVEFAGDNYFWTGDIHWKGLGIFAKDNIKLESIEGLNDKFKNFIAVRVNDSFNLLAVWAMDEDKEKGLNKYVEMIHDYFDANINLFDENLVMCGDFNSNAIWNDQHKAKDSEGNAKDQTNLNRKLNNKGLFSAYHKLTGEEQGEETQPTFHQSWDLEKPYHIDYVYTGKDVVTAFQIGDANKWIEFSDHIPLTFEIKLE</sequence>
<dbReference type="RefSeq" id="WP_116591458.1">
    <property type="nucleotide sequence ID" value="NZ_MZGS01000016.1"/>
</dbReference>
<dbReference type="Gene3D" id="3.60.10.10">
    <property type="entry name" value="Endonuclease/exonuclease/phosphatase"/>
    <property type="match status" value="1"/>
</dbReference>
<dbReference type="EMBL" id="MZGS01000016">
    <property type="protein sequence ID" value="PWB87893.1"/>
    <property type="molecule type" value="Genomic_DNA"/>
</dbReference>
<dbReference type="GO" id="GO:0004519">
    <property type="term" value="F:endonuclease activity"/>
    <property type="evidence" value="ECO:0007669"/>
    <property type="project" value="UniProtKB-KW"/>
</dbReference>
<dbReference type="OrthoDB" id="262043at2157"/>
<gene>
    <name evidence="1" type="ORF">MBBTH_04800</name>
</gene>
<protein>
    <submittedName>
        <fullName evidence="1">Endonuclease/exonuclease/phosphatase family protein</fullName>
    </submittedName>
</protein>
<dbReference type="AlphaFoldDB" id="A0A315XPI8"/>
<evidence type="ECO:0000313" key="2">
    <source>
        <dbReference type="Proteomes" id="UP000251717"/>
    </source>
</evidence>
<proteinExistence type="predicted"/>
<keyword evidence="2" id="KW-1185">Reference proteome</keyword>
<accession>A0A315XPI8</accession>
<keyword evidence="1" id="KW-0540">Nuclease</keyword>
<dbReference type="InterPro" id="IPR036691">
    <property type="entry name" value="Endo/exonu/phosph_ase_sf"/>
</dbReference>
<comment type="caution">
    <text evidence="1">The sequence shown here is derived from an EMBL/GenBank/DDBJ whole genome shotgun (WGS) entry which is preliminary data.</text>
</comment>
<keyword evidence="1" id="KW-0269">Exonuclease</keyword>
<keyword evidence="1" id="KW-0255">Endonuclease</keyword>
<organism evidence="1 2">
    <name type="scientific">Methanobrevibacter thaueri</name>
    <dbReference type="NCBI Taxonomy" id="190975"/>
    <lineage>
        <taxon>Archaea</taxon>
        <taxon>Methanobacteriati</taxon>
        <taxon>Methanobacteriota</taxon>
        <taxon>Methanomada group</taxon>
        <taxon>Methanobacteria</taxon>
        <taxon>Methanobacteriales</taxon>
        <taxon>Methanobacteriaceae</taxon>
        <taxon>Methanobrevibacter</taxon>
    </lineage>
</organism>